<dbReference type="Proteomes" id="UP000828048">
    <property type="component" value="Chromosome 3"/>
</dbReference>
<proteinExistence type="predicted"/>
<reference evidence="1 2" key="1">
    <citation type="journal article" date="2021" name="Hortic Res">
        <title>High-quality reference genome and annotation aids understanding of berry development for evergreen blueberry (Vaccinium darrowii).</title>
        <authorList>
            <person name="Yu J."/>
            <person name="Hulse-Kemp A.M."/>
            <person name="Babiker E."/>
            <person name="Staton M."/>
        </authorList>
    </citation>
    <scope>NUCLEOTIDE SEQUENCE [LARGE SCALE GENOMIC DNA]</scope>
    <source>
        <strain evidence="2">cv. NJ 8807/NJ 8810</strain>
        <tissue evidence="1">Young leaf</tissue>
    </source>
</reference>
<evidence type="ECO:0000313" key="2">
    <source>
        <dbReference type="Proteomes" id="UP000828048"/>
    </source>
</evidence>
<protein>
    <submittedName>
        <fullName evidence="1">Uncharacterized protein</fullName>
    </submittedName>
</protein>
<comment type="caution">
    <text evidence="1">The sequence shown here is derived from an EMBL/GenBank/DDBJ whole genome shotgun (WGS) entry which is preliminary data.</text>
</comment>
<name>A0ACB7YXW0_9ERIC</name>
<organism evidence="1 2">
    <name type="scientific">Vaccinium darrowii</name>
    <dbReference type="NCBI Taxonomy" id="229202"/>
    <lineage>
        <taxon>Eukaryota</taxon>
        <taxon>Viridiplantae</taxon>
        <taxon>Streptophyta</taxon>
        <taxon>Embryophyta</taxon>
        <taxon>Tracheophyta</taxon>
        <taxon>Spermatophyta</taxon>
        <taxon>Magnoliopsida</taxon>
        <taxon>eudicotyledons</taxon>
        <taxon>Gunneridae</taxon>
        <taxon>Pentapetalae</taxon>
        <taxon>asterids</taxon>
        <taxon>Ericales</taxon>
        <taxon>Ericaceae</taxon>
        <taxon>Vaccinioideae</taxon>
        <taxon>Vaccinieae</taxon>
        <taxon>Vaccinium</taxon>
    </lineage>
</organism>
<evidence type="ECO:0000313" key="1">
    <source>
        <dbReference type="EMBL" id="KAH7858348.1"/>
    </source>
</evidence>
<sequence length="175" mass="20249">MASSLRKISSDIVKLDWFDGANFMRWQKKIYFLLSSLKVVYVLTTPKPAANEDETMAQAQTRLKWEQDDYICKGHILNAMSDPLFDLHQNKATVKEVWAALESNSKVMDKLPSTWKDCKKSLKHRKEELSLDELGNHLCIEEEFWARDNNEEHDSQSSKVHVVEEGQSSKQAFQS</sequence>
<dbReference type="EMBL" id="CM037153">
    <property type="protein sequence ID" value="KAH7858348.1"/>
    <property type="molecule type" value="Genomic_DNA"/>
</dbReference>
<keyword evidence="2" id="KW-1185">Reference proteome</keyword>
<accession>A0ACB7YXW0</accession>
<gene>
    <name evidence="1" type="ORF">Vadar_022749</name>
</gene>